<evidence type="ECO:0000256" key="1">
    <source>
        <dbReference type="ARBA" id="ARBA00003283"/>
    </source>
</evidence>
<evidence type="ECO:0000259" key="8">
    <source>
        <dbReference type="PROSITE" id="PS51900"/>
    </source>
</evidence>
<dbReference type="Gene3D" id="1.10.443.10">
    <property type="entry name" value="Intergrase catalytic core"/>
    <property type="match status" value="1"/>
</dbReference>
<dbReference type="PROSITE" id="PS51900">
    <property type="entry name" value="CB"/>
    <property type="match status" value="1"/>
</dbReference>
<dbReference type="AlphaFoldDB" id="A0AAW3JWI3"/>
<protein>
    <recommendedName>
        <fullName evidence="11">Integrase</fullName>
    </recommendedName>
</protein>
<dbReference type="GO" id="GO:0015074">
    <property type="term" value="P:DNA integration"/>
    <property type="evidence" value="ECO:0007669"/>
    <property type="project" value="UniProtKB-KW"/>
</dbReference>
<name>A0AAW3JWI3_9FIRM</name>
<dbReference type="InterPro" id="IPR010998">
    <property type="entry name" value="Integrase_recombinase_N"/>
</dbReference>
<dbReference type="RefSeq" id="WP_055941169.1">
    <property type="nucleotide sequence ID" value="NZ_JAQDDZ010000003.1"/>
</dbReference>
<dbReference type="GO" id="GO:0003677">
    <property type="term" value="F:DNA binding"/>
    <property type="evidence" value="ECO:0007669"/>
    <property type="project" value="UniProtKB-UniRule"/>
</dbReference>
<proteinExistence type="inferred from homology"/>
<dbReference type="PANTHER" id="PTHR30349:SF64">
    <property type="entry name" value="PROPHAGE INTEGRASE INTD-RELATED"/>
    <property type="match status" value="1"/>
</dbReference>
<evidence type="ECO:0008006" key="11">
    <source>
        <dbReference type="Google" id="ProtNLM"/>
    </source>
</evidence>
<dbReference type="InterPro" id="IPR002104">
    <property type="entry name" value="Integrase_catalytic"/>
</dbReference>
<dbReference type="InterPro" id="IPR050090">
    <property type="entry name" value="Tyrosine_recombinase_XerCD"/>
</dbReference>
<keyword evidence="4 6" id="KW-0238">DNA-binding</keyword>
<dbReference type="GO" id="GO:0006310">
    <property type="term" value="P:DNA recombination"/>
    <property type="evidence" value="ECO:0007669"/>
    <property type="project" value="UniProtKB-KW"/>
</dbReference>
<organism evidence="9 10">
    <name type="scientific">Butyribacter intestini</name>
    <dbReference type="NCBI Taxonomy" id="1703332"/>
    <lineage>
        <taxon>Bacteria</taxon>
        <taxon>Bacillati</taxon>
        <taxon>Bacillota</taxon>
        <taxon>Clostridia</taxon>
        <taxon>Lachnospirales</taxon>
        <taxon>Lachnospiraceae</taxon>
        <taxon>Butyribacter</taxon>
    </lineage>
</organism>
<dbReference type="CDD" id="cd01189">
    <property type="entry name" value="INT_ICEBs1_C_like"/>
    <property type="match status" value="1"/>
</dbReference>
<evidence type="ECO:0000256" key="2">
    <source>
        <dbReference type="ARBA" id="ARBA00008857"/>
    </source>
</evidence>
<dbReference type="PROSITE" id="PS51898">
    <property type="entry name" value="TYR_RECOMBINASE"/>
    <property type="match status" value="1"/>
</dbReference>
<evidence type="ECO:0000313" key="10">
    <source>
        <dbReference type="Proteomes" id="UP000050833"/>
    </source>
</evidence>
<dbReference type="EMBL" id="LLKB01000001">
    <property type="protein sequence ID" value="KQC86009.1"/>
    <property type="molecule type" value="Genomic_DNA"/>
</dbReference>
<comment type="function">
    <text evidence="1">Site-specific tyrosine recombinase, which acts by catalyzing the cutting and rejoining of the recombining DNA molecules.</text>
</comment>
<dbReference type="Proteomes" id="UP000050833">
    <property type="component" value="Unassembled WGS sequence"/>
</dbReference>
<feature type="domain" description="Tyr recombinase" evidence="7">
    <location>
        <begin position="180"/>
        <end position="380"/>
    </location>
</feature>
<dbReference type="Gene3D" id="1.10.150.130">
    <property type="match status" value="1"/>
</dbReference>
<dbReference type="SUPFAM" id="SSF56349">
    <property type="entry name" value="DNA breaking-rejoining enzymes"/>
    <property type="match status" value="1"/>
</dbReference>
<comment type="caution">
    <text evidence="9">The sequence shown here is derived from an EMBL/GenBank/DDBJ whole genome shotgun (WGS) entry which is preliminary data.</text>
</comment>
<evidence type="ECO:0000259" key="7">
    <source>
        <dbReference type="PROSITE" id="PS51898"/>
    </source>
</evidence>
<gene>
    <name evidence="9" type="ORF">APZ18_02105</name>
</gene>
<evidence type="ECO:0000256" key="6">
    <source>
        <dbReference type="PROSITE-ProRule" id="PRU01248"/>
    </source>
</evidence>
<evidence type="ECO:0000256" key="3">
    <source>
        <dbReference type="ARBA" id="ARBA00022908"/>
    </source>
</evidence>
<keyword evidence="10" id="KW-1185">Reference proteome</keyword>
<dbReference type="InterPro" id="IPR004107">
    <property type="entry name" value="Integrase_SAM-like_N"/>
</dbReference>
<accession>A0AAW3JWI3</accession>
<dbReference type="Pfam" id="PF00589">
    <property type="entry name" value="Phage_integrase"/>
    <property type="match status" value="1"/>
</dbReference>
<dbReference type="InterPro" id="IPR011010">
    <property type="entry name" value="DNA_brk_join_enz"/>
</dbReference>
<dbReference type="PANTHER" id="PTHR30349">
    <property type="entry name" value="PHAGE INTEGRASE-RELATED"/>
    <property type="match status" value="1"/>
</dbReference>
<evidence type="ECO:0000313" key="9">
    <source>
        <dbReference type="EMBL" id="KQC86009.1"/>
    </source>
</evidence>
<comment type="similarity">
    <text evidence="2">Belongs to the 'phage' integrase family.</text>
</comment>
<feature type="domain" description="Core-binding (CB)" evidence="8">
    <location>
        <begin position="61"/>
        <end position="146"/>
    </location>
</feature>
<reference evidence="9 10" key="1">
    <citation type="submission" date="2015-10" db="EMBL/GenBank/DDBJ databases">
        <title>Butyribacter intestini gen. nov., sp. nov., a butyric acid-producing bacterium of the family Lachnospiraceae isolated from the human faeces.</title>
        <authorList>
            <person name="Zou Y."/>
            <person name="Xue W."/>
            <person name="Luo G."/>
            <person name="Lv M."/>
        </authorList>
    </citation>
    <scope>NUCLEOTIDE SEQUENCE [LARGE SCALE GENOMIC DNA]</scope>
    <source>
        <strain evidence="9 10">TF01-11</strain>
    </source>
</reference>
<keyword evidence="3" id="KW-0229">DNA integration</keyword>
<dbReference type="Pfam" id="PF14659">
    <property type="entry name" value="Phage_int_SAM_3"/>
    <property type="match status" value="1"/>
</dbReference>
<evidence type="ECO:0000256" key="4">
    <source>
        <dbReference type="ARBA" id="ARBA00023125"/>
    </source>
</evidence>
<sequence>MMKRKNGEGSWGTKTIKGITYKRFRSPEGKDFYGKTEKEIRQKYKIWKEQYADKNIKKELKTVNDIADEWLESVKKHIKATTYDGYEYFVEGVLKKKNGYDLGNMQIQQVSDVQIQKYIDYLADSIAKSSIKKDKSLLHQVFKYAKKHGVISDNPMEDIKIPNDDNIVKKAKEYVFISTEDWKKLEAEECRVWSNNKRVYGNNAKVVIFLLHTGLRFGELTALKWKNVNLEEKDIFIVENSPIIKNRDINARTKYKVDETTTKRKSSERHIPLSNKAIEILEYFRNKYPHESSDHVFVAENGSLVDRSNVSRCLSGMLKAAKCEVQEASPHDLRHSFGSELIKNGIDIKVVSELMGHKDVQTTYNIYIHILKEQKVDAVSIFNR</sequence>
<dbReference type="InterPro" id="IPR044068">
    <property type="entry name" value="CB"/>
</dbReference>
<dbReference type="InterPro" id="IPR013762">
    <property type="entry name" value="Integrase-like_cat_sf"/>
</dbReference>
<keyword evidence="5" id="KW-0233">DNA recombination</keyword>
<evidence type="ECO:0000256" key="5">
    <source>
        <dbReference type="ARBA" id="ARBA00023172"/>
    </source>
</evidence>